<feature type="compositionally biased region" description="Polar residues" evidence="1">
    <location>
        <begin position="91"/>
        <end position="100"/>
    </location>
</feature>
<protein>
    <recommendedName>
        <fullName evidence="4">N-acetyltransferase domain-containing protein</fullName>
    </recommendedName>
</protein>
<dbReference type="Proteomes" id="UP000001261">
    <property type="component" value="Unassembled WGS sequence"/>
</dbReference>
<dbReference type="InterPro" id="IPR016181">
    <property type="entry name" value="Acyl_CoA_acyltransferase"/>
</dbReference>
<reference evidence="3" key="2">
    <citation type="journal article" date="2010" name="Genome Res.">
        <title>Population genomic sequencing of Coccidioides fungi reveals recent hybridization and transposon control.</title>
        <authorList>
            <person name="Neafsey D.E."/>
            <person name="Barker B.M."/>
            <person name="Sharpton T.J."/>
            <person name="Stajich J.E."/>
            <person name="Park D.J."/>
            <person name="Whiston E."/>
            <person name="Hung C.-Y."/>
            <person name="McMahan C."/>
            <person name="White J."/>
            <person name="Sykes S."/>
            <person name="Heiman D."/>
            <person name="Young S."/>
            <person name="Zeng Q."/>
            <person name="Abouelleil A."/>
            <person name="Aftuck L."/>
            <person name="Bessette D."/>
            <person name="Brown A."/>
            <person name="FitzGerald M."/>
            <person name="Lui A."/>
            <person name="Macdonald J.P."/>
            <person name="Priest M."/>
            <person name="Orbach M.J."/>
            <person name="Galgiani J.N."/>
            <person name="Kirkland T.N."/>
            <person name="Cole G.T."/>
            <person name="Birren B.W."/>
            <person name="Henn M.R."/>
            <person name="Taylor J.W."/>
            <person name="Rounsley S.D."/>
        </authorList>
    </citation>
    <scope>GENOME REANNOTATION</scope>
    <source>
        <strain evidence="3">RS</strain>
    </source>
</reference>
<dbReference type="VEuPathDB" id="FungiDB:CIMG_03296"/>
<feature type="compositionally biased region" description="Polar residues" evidence="1">
    <location>
        <begin position="108"/>
        <end position="117"/>
    </location>
</feature>
<dbReference type="GeneID" id="4565011"/>
<evidence type="ECO:0008006" key="4">
    <source>
        <dbReference type="Google" id="ProtNLM"/>
    </source>
</evidence>
<feature type="compositionally biased region" description="Polar residues" evidence="1">
    <location>
        <begin position="217"/>
        <end position="232"/>
    </location>
</feature>
<feature type="compositionally biased region" description="Polar residues" evidence="1">
    <location>
        <begin position="68"/>
        <end position="83"/>
    </location>
</feature>
<reference evidence="3" key="1">
    <citation type="journal article" date="2009" name="Genome Res.">
        <title>Comparative genomic analyses of the human fungal pathogens Coccidioides and their relatives.</title>
        <authorList>
            <person name="Sharpton T.J."/>
            <person name="Stajich J.E."/>
            <person name="Rounsley S.D."/>
            <person name="Gardner M.J."/>
            <person name="Wortman J.R."/>
            <person name="Jordar V.S."/>
            <person name="Maiti R."/>
            <person name="Kodira C.D."/>
            <person name="Neafsey D.E."/>
            <person name="Zeng Q."/>
            <person name="Hung C.-Y."/>
            <person name="McMahan C."/>
            <person name="Muszewska A."/>
            <person name="Grynberg M."/>
            <person name="Mandel M.A."/>
            <person name="Kellner E.M."/>
            <person name="Barker B.M."/>
            <person name="Galgiani J.N."/>
            <person name="Orbach M.J."/>
            <person name="Kirkland T.N."/>
            <person name="Cole G.T."/>
            <person name="Henn M.R."/>
            <person name="Birren B.W."/>
            <person name="Taylor J.W."/>
        </authorList>
    </citation>
    <scope>NUCLEOTIDE SEQUENCE [LARGE SCALE GENOMIC DNA]</scope>
    <source>
        <strain evidence="3">RS</strain>
    </source>
</reference>
<dbReference type="SUPFAM" id="SSF55729">
    <property type="entry name" value="Acyl-CoA N-acyltransferases (Nat)"/>
    <property type="match status" value="1"/>
</dbReference>
<dbReference type="OrthoDB" id="2129362at2759"/>
<feature type="compositionally biased region" description="Basic and acidic residues" evidence="1">
    <location>
        <begin position="176"/>
        <end position="186"/>
    </location>
</feature>
<dbReference type="AlphaFoldDB" id="A0A0E1RWK7"/>
<evidence type="ECO:0000313" key="2">
    <source>
        <dbReference type="EMBL" id="EAS32272.2"/>
    </source>
</evidence>
<evidence type="ECO:0000256" key="1">
    <source>
        <dbReference type="SAM" id="MobiDB-lite"/>
    </source>
</evidence>
<evidence type="ECO:0000313" key="3">
    <source>
        <dbReference type="Proteomes" id="UP000001261"/>
    </source>
</evidence>
<dbReference type="EMBL" id="GG704916">
    <property type="protein sequence ID" value="EAS32272.2"/>
    <property type="molecule type" value="Genomic_DNA"/>
</dbReference>
<name>A0A0E1RWK7_COCIM</name>
<feature type="compositionally biased region" description="Low complexity" evidence="1">
    <location>
        <begin position="154"/>
        <end position="169"/>
    </location>
</feature>
<organism evidence="2 3">
    <name type="scientific">Coccidioides immitis (strain RS)</name>
    <name type="common">Valley fever fungus</name>
    <dbReference type="NCBI Taxonomy" id="246410"/>
    <lineage>
        <taxon>Eukaryota</taxon>
        <taxon>Fungi</taxon>
        <taxon>Dikarya</taxon>
        <taxon>Ascomycota</taxon>
        <taxon>Pezizomycotina</taxon>
        <taxon>Eurotiomycetes</taxon>
        <taxon>Eurotiomycetidae</taxon>
        <taxon>Onygenales</taxon>
        <taxon>Onygenaceae</taxon>
        <taxon>Coccidioides</taxon>
    </lineage>
</organism>
<feature type="region of interest" description="Disordered" evidence="1">
    <location>
        <begin position="176"/>
        <end position="195"/>
    </location>
</feature>
<dbReference type="Gene3D" id="3.40.630.30">
    <property type="match status" value="1"/>
</dbReference>
<sequence length="766" mass="86029">MDSNAGPEKWKELMAAFRAFHSQAATNYRNMPKKTENEAASHAAETPRFKATPAKHASDSRDAKLNVSMGTASTVMTSPNSGKPRNPVETLASSVSSGTSKKNHIEVNKQNARSQVNDIPANRAEKLSTSNSIPIKSYPILTDLPRDTAPEDQAVSPASKPSMSVSFSVSTIEPRISEQLEPEDLRSGSSCQEAKETADYHVADGISPVVPPAHYGTHSNYGPSNIDMDSSGSDEIVFRQDEHNMVGPRLHARKQGVEQDKGNPVVAQRDAGKESGDPSIGQSVPNAEKNKNAPVKVFTIEEKRAKLQRLQERELHKIRMRLLEPEEDEISAKSLKLAREGPGTSPDSEISRRIRSFVLEPPKGINLALPDSESASHGHHGSTGIVVARSTLTVPEDHREASIELRNNSDFQPVLVDWQYRPWDIHDDEWTKRFADWLEYTIRLGSYVEIHSGPFTNADFHPDGVTGFVELDFEAPTAHLDMSIPENAHAHETSAGYVYNWNLRLEHEKAKEIEEKKRNTAHVRAVAKMRPEPHPFAPKTNVYLRPVEAKDIPGLTKLYNWYIKNSTRCIELDDISEHVMKIRVDGNEAAGFPCLIAAEHKPGRGYPMNSENEMIYGFIMASEFSGKRTANRYAAELELFVNPTQYNRRVGRSLLDKMIDLCDPKYTPKRGYNFDCAMPKRSLYCGVDVRPLSRLVVVVHHSADEVNEYRWLRRWMEQEFGFVEQGLLQGTAVKQRKVLNSAYLVRNTPLQPETKGDNQVVQWRFR</sequence>
<feature type="region of interest" description="Disordered" evidence="1">
    <location>
        <begin position="252"/>
        <end position="291"/>
    </location>
</feature>
<keyword evidence="3" id="KW-1185">Reference proteome</keyword>
<feature type="region of interest" description="Disordered" evidence="1">
    <location>
        <begin position="27"/>
        <end position="169"/>
    </location>
</feature>
<dbReference type="KEGG" id="cim:CIMG_03296"/>
<dbReference type="RefSeq" id="XP_001243855.2">
    <property type="nucleotide sequence ID" value="XM_001243854.2"/>
</dbReference>
<dbReference type="OMA" id="DWQYRPW"/>
<feature type="region of interest" description="Disordered" evidence="1">
    <location>
        <begin position="205"/>
        <end position="232"/>
    </location>
</feature>
<gene>
    <name evidence="2" type="ORF">CIMG_03296</name>
</gene>
<dbReference type="InParanoid" id="A0A0E1RWK7"/>
<proteinExistence type="predicted"/>
<accession>A0A0E1RWK7</accession>